<dbReference type="KEGG" id="cmk:103189981"/>
<feature type="zinc finger region" description="C3H1-type" evidence="5">
    <location>
        <begin position="72"/>
        <end position="99"/>
    </location>
</feature>
<protein>
    <submittedName>
        <fullName evidence="9">Zinc finger CCCH domain-containing protein 10-like</fullName>
    </submittedName>
</protein>
<name>A0A4W3IMG8_CALMI</name>
<dbReference type="RefSeq" id="XP_007908769.1">
    <property type="nucleotide sequence ID" value="XM_007910578.2"/>
</dbReference>
<dbReference type="Proteomes" id="UP000314986">
    <property type="component" value="Unassembled WGS sequence"/>
</dbReference>
<organism evidence="9 10">
    <name type="scientific">Callorhinchus milii</name>
    <name type="common">Ghost shark</name>
    <dbReference type="NCBI Taxonomy" id="7868"/>
    <lineage>
        <taxon>Eukaryota</taxon>
        <taxon>Metazoa</taxon>
        <taxon>Chordata</taxon>
        <taxon>Craniata</taxon>
        <taxon>Vertebrata</taxon>
        <taxon>Chondrichthyes</taxon>
        <taxon>Holocephali</taxon>
        <taxon>Chimaeriformes</taxon>
        <taxon>Callorhinchidae</taxon>
        <taxon>Callorhinchus</taxon>
    </lineage>
</organism>
<feature type="domain" description="C3H1-type" evidence="8">
    <location>
        <begin position="35"/>
        <end position="62"/>
    </location>
</feature>
<evidence type="ECO:0000256" key="2">
    <source>
        <dbReference type="ARBA" id="ARBA00022737"/>
    </source>
</evidence>
<dbReference type="GO" id="GO:0003723">
    <property type="term" value="F:RNA binding"/>
    <property type="evidence" value="ECO:0007669"/>
    <property type="project" value="TreeGrafter"/>
</dbReference>
<dbReference type="Ensembl" id="ENSCMIT00000030814.1">
    <property type="protein sequence ID" value="ENSCMIP00000030347.1"/>
    <property type="gene ID" value="ENSCMIG00000013062.1"/>
</dbReference>
<keyword evidence="6" id="KW-0175">Coiled coil</keyword>
<dbReference type="Pfam" id="PF00642">
    <property type="entry name" value="zf-CCCH"/>
    <property type="match status" value="2"/>
</dbReference>
<dbReference type="PANTHER" id="PTHR12675">
    <property type="entry name" value="MUSCLEBLIND-LIKE PROTEIN"/>
    <property type="match status" value="1"/>
</dbReference>
<sequence length="248" mass="28087">MAETDAATNSGTTTAETTTSTSTSSTTTTTTTTSNSNDDVCRDFLRNVCNRGKRCKFRHPATDELSNQAMNKGEIPICYDYQRGDCMRGASCKFQHVKRDDGYDYDSRGMDRMPHDQLLNPLMGGYDPYQGMYGNARYDDYNPYLKRRRVDDPRCEIYEYDVPPNHPADSRYLEEENLMLRKRIEELKKQLSNLMANNEVLLEENAQLRNQVKVGMMVSTAQAAYTTATAAYPTATAAYAPNDQFSSQ</sequence>
<dbReference type="InterPro" id="IPR036855">
    <property type="entry name" value="Znf_CCCH_sf"/>
</dbReference>
<evidence type="ECO:0000256" key="1">
    <source>
        <dbReference type="ARBA" id="ARBA00022723"/>
    </source>
</evidence>
<proteinExistence type="predicted"/>
<evidence type="ECO:0000256" key="4">
    <source>
        <dbReference type="ARBA" id="ARBA00022833"/>
    </source>
</evidence>
<dbReference type="PANTHER" id="PTHR12675:SF6">
    <property type="entry name" value="ZINC FINGER CCCH DOMAIN-CONTAINING PROTEIN 10"/>
    <property type="match status" value="1"/>
</dbReference>
<keyword evidence="4 5" id="KW-0862">Zinc</keyword>
<reference evidence="10" key="1">
    <citation type="journal article" date="2006" name="Science">
        <title>Ancient noncoding elements conserved in the human genome.</title>
        <authorList>
            <person name="Venkatesh B."/>
            <person name="Kirkness E.F."/>
            <person name="Loh Y.H."/>
            <person name="Halpern A.L."/>
            <person name="Lee A.P."/>
            <person name="Johnson J."/>
            <person name="Dandona N."/>
            <person name="Viswanathan L.D."/>
            <person name="Tay A."/>
            <person name="Venter J.C."/>
            <person name="Strausberg R.L."/>
            <person name="Brenner S."/>
        </authorList>
    </citation>
    <scope>NUCLEOTIDE SEQUENCE [LARGE SCALE GENOMIC DNA]</scope>
</reference>
<keyword evidence="10" id="KW-1185">Reference proteome</keyword>
<evidence type="ECO:0000256" key="5">
    <source>
        <dbReference type="PROSITE-ProRule" id="PRU00723"/>
    </source>
</evidence>
<dbReference type="GeneID" id="103189981"/>
<evidence type="ECO:0000256" key="6">
    <source>
        <dbReference type="SAM" id="Coils"/>
    </source>
</evidence>
<keyword evidence="3 5" id="KW-0863">Zinc-finger</keyword>
<feature type="zinc finger region" description="C3H1-type" evidence="5">
    <location>
        <begin position="35"/>
        <end position="62"/>
    </location>
</feature>
<evidence type="ECO:0000256" key="3">
    <source>
        <dbReference type="ARBA" id="ARBA00022771"/>
    </source>
</evidence>
<reference evidence="9" key="4">
    <citation type="submission" date="2025-08" db="UniProtKB">
        <authorList>
            <consortium name="Ensembl"/>
        </authorList>
    </citation>
    <scope>IDENTIFICATION</scope>
</reference>
<dbReference type="SUPFAM" id="SSF90229">
    <property type="entry name" value="CCCH zinc finger"/>
    <property type="match status" value="1"/>
</dbReference>
<dbReference type="InterPro" id="IPR000571">
    <property type="entry name" value="Znf_CCCH"/>
</dbReference>
<dbReference type="Gene3D" id="3.30.1370.210">
    <property type="match status" value="1"/>
</dbReference>
<accession>A0A4W3IMG8</accession>
<feature type="domain" description="C3H1-type" evidence="8">
    <location>
        <begin position="72"/>
        <end position="99"/>
    </location>
</feature>
<keyword evidence="2" id="KW-0677">Repeat</keyword>
<dbReference type="InParanoid" id="A0A4W3IMG8"/>
<dbReference type="GO" id="GO:0008270">
    <property type="term" value="F:zinc ion binding"/>
    <property type="evidence" value="ECO:0007669"/>
    <property type="project" value="UniProtKB-KW"/>
</dbReference>
<reference evidence="10" key="2">
    <citation type="journal article" date="2007" name="PLoS Biol.">
        <title>Survey sequencing and comparative analysis of the elephant shark (Callorhinchus milii) genome.</title>
        <authorList>
            <person name="Venkatesh B."/>
            <person name="Kirkness E.F."/>
            <person name="Loh Y.H."/>
            <person name="Halpern A.L."/>
            <person name="Lee A.P."/>
            <person name="Johnson J."/>
            <person name="Dandona N."/>
            <person name="Viswanathan L.D."/>
            <person name="Tay A."/>
            <person name="Venter J.C."/>
            <person name="Strausberg R.L."/>
            <person name="Brenner S."/>
        </authorList>
    </citation>
    <scope>NUCLEOTIDE SEQUENCE [LARGE SCALE GENOMIC DNA]</scope>
</reference>
<evidence type="ECO:0000313" key="10">
    <source>
        <dbReference type="Proteomes" id="UP000314986"/>
    </source>
</evidence>
<feature type="region of interest" description="Disordered" evidence="7">
    <location>
        <begin position="1"/>
        <end position="36"/>
    </location>
</feature>
<dbReference type="OrthoDB" id="250836at2759"/>
<dbReference type="PROSITE" id="PS50103">
    <property type="entry name" value="ZF_C3H1"/>
    <property type="match status" value="2"/>
</dbReference>
<reference evidence="10" key="3">
    <citation type="journal article" date="2014" name="Nature">
        <title>Elephant shark genome provides unique insights into gnathostome evolution.</title>
        <authorList>
            <consortium name="International Elephant Shark Genome Sequencing Consortium"/>
            <person name="Venkatesh B."/>
            <person name="Lee A.P."/>
            <person name="Ravi V."/>
            <person name="Maurya A.K."/>
            <person name="Lian M.M."/>
            <person name="Swann J.B."/>
            <person name="Ohta Y."/>
            <person name="Flajnik M.F."/>
            <person name="Sutoh Y."/>
            <person name="Kasahara M."/>
            <person name="Hoon S."/>
            <person name="Gangu V."/>
            <person name="Roy S.W."/>
            <person name="Irimia M."/>
            <person name="Korzh V."/>
            <person name="Kondrychyn I."/>
            <person name="Lim Z.W."/>
            <person name="Tay B.H."/>
            <person name="Tohari S."/>
            <person name="Kong K.W."/>
            <person name="Ho S."/>
            <person name="Lorente-Galdos B."/>
            <person name="Quilez J."/>
            <person name="Marques-Bonet T."/>
            <person name="Raney B.J."/>
            <person name="Ingham P.W."/>
            <person name="Tay A."/>
            <person name="Hillier L.W."/>
            <person name="Minx P."/>
            <person name="Boehm T."/>
            <person name="Wilson R.K."/>
            <person name="Brenner S."/>
            <person name="Warren W.C."/>
        </authorList>
    </citation>
    <scope>NUCLEOTIDE SEQUENCE [LARGE SCALE GENOMIC DNA]</scope>
</reference>
<dbReference type="AlphaFoldDB" id="A0A4W3IMG8"/>
<dbReference type="SMART" id="SM00356">
    <property type="entry name" value="ZnF_C3H1"/>
    <property type="match status" value="2"/>
</dbReference>
<evidence type="ECO:0000313" key="9">
    <source>
        <dbReference type="Ensembl" id="ENSCMIP00000030347.1"/>
    </source>
</evidence>
<feature type="coiled-coil region" evidence="6">
    <location>
        <begin position="170"/>
        <end position="211"/>
    </location>
</feature>
<gene>
    <name evidence="9" type="primary">LOC103189981</name>
</gene>
<evidence type="ECO:0000256" key="7">
    <source>
        <dbReference type="SAM" id="MobiDB-lite"/>
    </source>
</evidence>
<keyword evidence="1 5" id="KW-0479">Metal-binding</keyword>
<dbReference type="GO" id="GO:0043484">
    <property type="term" value="P:regulation of RNA splicing"/>
    <property type="evidence" value="ECO:0007669"/>
    <property type="project" value="TreeGrafter"/>
</dbReference>
<dbReference type="GeneTree" id="ENSGT01050000246501"/>
<reference evidence="9" key="5">
    <citation type="submission" date="2025-09" db="UniProtKB">
        <authorList>
            <consortium name="Ensembl"/>
        </authorList>
    </citation>
    <scope>IDENTIFICATION</scope>
</reference>
<evidence type="ECO:0000259" key="8">
    <source>
        <dbReference type="PROSITE" id="PS50103"/>
    </source>
</evidence>